<organism evidence="3 4">
    <name type="scientific">Crenichthys baileyi</name>
    <name type="common">White River springfish</name>
    <dbReference type="NCBI Taxonomy" id="28760"/>
    <lineage>
        <taxon>Eukaryota</taxon>
        <taxon>Metazoa</taxon>
        <taxon>Chordata</taxon>
        <taxon>Craniata</taxon>
        <taxon>Vertebrata</taxon>
        <taxon>Euteleostomi</taxon>
        <taxon>Actinopterygii</taxon>
        <taxon>Neopterygii</taxon>
        <taxon>Teleostei</taxon>
        <taxon>Neoteleostei</taxon>
        <taxon>Acanthomorphata</taxon>
        <taxon>Ovalentaria</taxon>
        <taxon>Atherinomorphae</taxon>
        <taxon>Cyprinodontiformes</taxon>
        <taxon>Goodeidae</taxon>
        <taxon>Crenichthys</taxon>
    </lineage>
</organism>
<evidence type="ECO:0000259" key="2">
    <source>
        <dbReference type="Pfam" id="PF00211"/>
    </source>
</evidence>
<dbReference type="InterPro" id="IPR001054">
    <property type="entry name" value="A/G_cyclase"/>
</dbReference>
<dbReference type="Proteomes" id="UP001311232">
    <property type="component" value="Unassembled WGS sequence"/>
</dbReference>
<feature type="domain" description="Guanylate cyclase" evidence="2">
    <location>
        <begin position="55"/>
        <end position="99"/>
    </location>
</feature>
<evidence type="ECO:0000313" key="3">
    <source>
        <dbReference type="EMBL" id="KAK5621381.1"/>
    </source>
</evidence>
<dbReference type="SUPFAM" id="SSF55073">
    <property type="entry name" value="Nucleotide cyclase"/>
    <property type="match status" value="1"/>
</dbReference>
<keyword evidence="1" id="KW-0456">Lyase</keyword>
<reference evidence="3 4" key="1">
    <citation type="submission" date="2021-06" db="EMBL/GenBank/DDBJ databases">
        <authorList>
            <person name="Palmer J.M."/>
        </authorList>
    </citation>
    <scope>NUCLEOTIDE SEQUENCE [LARGE SCALE GENOMIC DNA]</scope>
    <source>
        <strain evidence="3 4">MEX-2019</strain>
        <tissue evidence="3">Muscle</tissue>
    </source>
</reference>
<dbReference type="InterPro" id="IPR029787">
    <property type="entry name" value="Nucleotide_cyclase"/>
</dbReference>
<evidence type="ECO:0000313" key="4">
    <source>
        <dbReference type="Proteomes" id="UP001311232"/>
    </source>
</evidence>
<dbReference type="AlphaFoldDB" id="A0AAV9SJA3"/>
<name>A0AAV9SJA3_9TELE</name>
<dbReference type="GO" id="GO:0035556">
    <property type="term" value="P:intracellular signal transduction"/>
    <property type="evidence" value="ECO:0007669"/>
    <property type="project" value="InterPro"/>
</dbReference>
<dbReference type="EMBL" id="JAHHUM010000307">
    <property type="protein sequence ID" value="KAK5621381.1"/>
    <property type="molecule type" value="Genomic_DNA"/>
</dbReference>
<comment type="caution">
    <text evidence="3">The sequence shown here is derived from an EMBL/GenBank/DDBJ whole genome shotgun (WGS) entry which is preliminary data.</text>
</comment>
<dbReference type="Pfam" id="PF00211">
    <property type="entry name" value="Guanylate_cyc"/>
    <property type="match status" value="1"/>
</dbReference>
<gene>
    <name evidence="3" type="ORF">CRENBAI_008383</name>
</gene>
<dbReference type="Gene3D" id="3.30.70.1230">
    <property type="entry name" value="Nucleotide cyclase"/>
    <property type="match status" value="1"/>
</dbReference>
<evidence type="ECO:0000256" key="1">
    <source>
        <dbReference type="ARBA" id="ARBA00023239"/>
    </source>
</evidence>
<sequence>MKKENTPVSVAQRVAVMLPHPRDWLSEWCVTYKTVQCEDFFPPSSLSCDTTLANAVGGRPKSLVTEETSGILSNLGYMCSCRGIINVKGKGELKTYFVHTEMTRSLSQGTVMP</sequence>
<accession>A0AAV9SJA3</accession>
<protein>
    <recommendedName>
        <fullName evidence="2">Guanylate cyclase domain-containing protein</fullName>
    </recommendedName>
</protein>
<dbReference type="GO" id="GO:0016829">
    <property type="term" value="F:lyase activity"/>
    <property type="evidence" value="ECO:0007669"/>
    <property type="project" value="UniProtKB-KW"/>
</dbReference>
<proteinExistence type="predicted"/>
<keyword evidence="4" id="KW-1185">Reference proteome</keyword>
<dbReference type="GO" id="GO:0009190">
    <property type="term" value="P:cyclic nucleotide biosynthetic process"/>
    <property type="evidence" value="ECO:0007669"/>
    <property type="project" value="InterPro"/>
</dbReference>